<dbReference type="Pfam" id="PF01728">
    <property type="entry name" value="FtsJ"/>
    <property type="match status" value="1"/>
</dbReference>
<dbReference type="InterPro" id="IPR029055">
    <property type="entry name" value="Ntn_hydrolases_N"/>
</dbReference>
<dbReference type="Gene3D" id="3.60.20.10">
    <property type="entry name" value="Glutamine Phosphoribosylpyrophosphate, subunit 1, domain 1"/>
    <property type="match status" value="1"/>
</dbReference>
<keyword evidence="4" id="KW-0949">S-adenosyl-L-methionine</keyword>
<dbReference type="Gene3D" id="3.40.50.150">
    <property type="entry name" value="Vaccinia Virus protein VP39"/>
    <property type="match status" value="1"/>
</dbReference>
<evidence type="ECO:0000256" key="2">
    <source>
        <dbReference type="ARBA" id="ARBA00022603"/>
    </source>
</evidence>
<keyword evidence="1" id="KW-0698">rRNA processing</keyword>
<dbReference type="InterPro" id="IPR002877">
    <property type="entry name" value="RNA_MeTrfase_FtsJ_dom"/>
</dbReference>
<dbReference type="GO" id="GO:0005730">
    <property type="term" value="C:nucleolus"/>
    <property type="evidence" value="ECO:0007669"/>
    <property type="project" value="TreeGrafter"/>
</dbReference>
<dbReference type="SUPFAM" id="SSF56235">
    <property type="entry name" value="N-terminal nucleophile aminohydrolases (Ntn hydrolases)"/>
    <property type="match status" value="1"/>
</dbReference>
<dbReference type="SUPFAM" id="SSF53335">
    <property type="entry name" value="S-adenosyl-L-methionine-dependent methyltransferases"/>
    <property type="match status" value="1"/>
</dbReference>
<dbReference type="GO" id="GO:0000466">
    <property type="term" value="P:maturation of 5.8S rRNA from tricistronic rRNA transcript (SSU-rRNA, 5.8S rRNA, LSU-rRNA)"/>
    <property type="evidence" value="ECO:0007669"/>
    <property type="project" value="TreeGrafter"/>
</dbReference>
<dbReference type="PANTHER" id="PTHR10920:SF13">
    <property type="entry name" value="PRE-RRNA 2'-O-RIBOSE RNA METHYLTRANSFERASE FTSJ3"/>
    <property type="match status" value="1"/>
</dbReference>
<dbReference type="Proteomes" id="UP000316621">
    <property type="component" value="Chromosome 7"/>
</dbReference>
<dbReference type="GO" id="GO:0030687">
    <property type="term" value="C:preribosome, large subunit precursor"/>
    <property type="evidence" value="ECO:0007669"/>
    <property type="project" value="TreeGrafter"/>
</dbReference>
<gene>
    <name evidence="6" type="ORF">C5167_033872</name>
</gene>
<organism evidence="6 7">
    <name type="scientific">Papaver somniferum</name>
    <name type="common">Opium poppy</name>
    <dbReference type="NCBI Taxonomy" id="3469"/>
    <lineage>
        <taxon>Eukaryota</taxon>
        <taxon>Viridiplantae</taxon>
        <taxon>Streptophyta</taxon>
        <taxon>Embryophyta</taxon>
        <taxon>Tracheophyta</taxon>
        <taxon>Spermatophyta</taxon>
        <taxon>Magnoliopsida</taxon>
        <taxon>Ranunculales</taxon>
        <taxon>Papaveraceae</taxon>
        <taxon>Papaveroideae</taxon>
        <taxon>Papaver</taxon>
    </lineage>
</organism>
<keyword evidence="7" id="KW-1185">Reference proteome</keyword>
<evidence type="ECO:0000256" key="1">
    <source>
        <dbReference type="ARBA" id="ARBA00022552"/>
    </source>
</evidence>
<sequence length="394" mass="44845">MRLAVLKIQQGGLVVGVGLHPIRPVPDAIFTQEDITTPKCRDTIRKHMTENDFTGFDVVMRGDGLSSDTLATPWDQASQLTESIKLATEFLSPKGAFVTKMFDGAQDYNPMLYCLEQLFDGVVVTKPTCTFPETYIVAKSYKAPEKINPRLLVTRNLFSIKEDIKPEVIRRALLFQFYVFSFIDEIQPFNSLSYVFLGEVLFWQSQHKVPWYDHCVHHCKGIDPGIVMGSDGLVTGRTTCIEDDIKVKEIGVDILCGQSGHYDFAETVYEYIDEKVLNKIVAEKSRPSVEKCACMMKRWYASYWKQCEKKGDEVDRASGKALGKDSHAFLTIAGYEDEVPVIRPHPDIKAMRLLPPHQQNTGSIKDEYTTLSELMEVYNDHFNDRFMEQEYGSD</sequence>
<dbReference type="Gramene" id="RZC70740">
    <property type="protein sequence ID" value="RZC70740"/>
    <property type="gene ID" value="C5167_033872"/>
</dbReference>
<accession>A0A4Y7KEH0</accession>
<evidence type="ECO:0000313" key="6">
    <source>
        <dbReference type="EMBL" id="RZC70740.1"/>
    </source>
</evidence>
<dbReference type="GO" id="GO:0008650">
    <property type="term" value="F:rRNA (uridine-2'-O-)-methyltransferase activity"/>
    <property type="evidence" value="ECO:0007669"/>
    <property type="project" value="TreeGrafter"/>
</dbReference>
<dbReference type="InterPro" id="IPR029063">
    <property type="entry name" value="SAM-dependent_MTases_sf"/>
</dbReference>
<dbReference type="AlphaFoldDB" id="A0A4Y7KEH0"/>
<evidence type="ECO:0000256" key="3">
    <source>
        <dbReference type="ARBA" id="ARBA00022679"/>
    </source>
</evidence>
<evidence type="ECO:0000256" key="4">
    <source>
        <dbReference type="ARBA" id="ARBA00022691"/>
    </source>
</evidence>
<keyword evidence="3" id="KW-0808">Transferase</keyword>
<evidence type="ECO:0000259" key="5">
    <source>
        <dbReference type="Pfam" id="PF01728"/>
    </source>
</evidence>
<evidence type="ECO:0000313" key="7">
    <source>
        <dbReference type="Proteomes" id="UP000316621"/>
    </source>
</evidence>
<name>A0A4Y7KEH0_PAPSO</name>
<protein>
    <recommendedName>
        <fullName evidence="5">Ribosomal RNA methyltransferase FtsJ domain-containing protein</fullName>
    </recommendedName>
</protein>
<dbReference type="STRING" id="3469.A0A4Y7KEH0"/>
<dbReference type="GO" id="GO:0000463">
    <property type="term" value="P:maturation of LSU-rRNA from tricistronic rRNA transcript (SSU-rRNA, 5.8S rRNA, LSU-rRNA)"/>
    <property type="evidence" value="ECO:0007669"/>
    <property type="project" value="TreeGrafter"/>
</dbReference>
<reference evidence="6 7" key="1">
    <citation type="journal article" date="2018" name="Science">
        <title>The opium poppy genome and morphinan production.</title>
        <authorList>
            <person name="Guo L."/>
            <person name="Winzer T."/>
            <person name="Yang X."/>
            <person name="Li Y."/>
            <person name="Ning Z."/>
            <person name="He Z."/>
            <person name="Teodor R."/>
            <person name="Lu Y."/>
            <person name="Bowser T.A."/>
            <person name="Graham I.A."/>
            <person name="Ye K."/>
        </authorList>
    </citation>
    <scope>NUCLEOTIDE SEQUENCE [LARGE SCALE GENOMIC DNA]</scope>
    <source>
        <strain evidence="7">cv. HN1</strain>
        <tissue evidence="6">Leaves</tissue>
    </source>
</reference>
<dbReference type="EMBL" id="CM010721">
    <property type="protein sequence ID" value="RZC70740.1"/>
    <property type="molecule type" value="Genomic_DNA"/>
</dbReference>
<dbReference type="InterPro" id="IPR050082">
    <property type="entry name" value="RNA_methyltr_RlmE"/>
</dbReference>
<proteinExistence type="predicted"/>
<feature type="domain" description="Ribosomal RNA methyltransferase FtsJ" evidence="5">
    <location>
        <begin position="9"/>
        <end position="132"/>
    </location>
</feature>
<dbReference type="GO" id="GO:0016435">
    <property type="term" value="F:rRNA (guanine) methyltransferase activity"/>
    <property type="evidence" value="ECO:0007669"/>
    <property type="project" value="TreeGrafter"/>
</dbReference>
<dbReference type="PANTHER" id="PTHR10920">
    <property type="entry name" value="RIBOSOMAL RNA METHYLTRANSFERASE"/>
    <property type="match status" value="1"/>
</dbReference>
<keyword evidence="2" id="KW-0489">Methyltransferase</keyword>